<dbReference type="SMR" id="A0A0P0UXL2"/>
<dbReference type="AlphaFoldDB" id="A0A0P0UXL2"/>
<dbReference type="InParanoid" id="A0A0P0UXL2"/>
<dbReference type="Proteomes" id="UP000059680">
    <property type="component" value="Chromosome 1"/>
</dbReference>
<evidence type="ECO:0000313" key="1">
    <source>
        <dbReference type="EMBL" id="BAS70099.1"/>
    </source>
</evidence>
<name>A0A0P0UXL2_ORYSJ</name>
<protein>
    <submittedName>
        <fullName evidence="1">Os01g0117450 protein</fullName>
    </submittedName>
</protein>
<reference evidence="1 2" key="2">
    <citation type="journal article" date="2013" name="Plant Cell Physiol.">
        <title>Rice Annotation Project Database (RAP-DB): an integrative and interactive database for rice genomics.</title>
        <authorList>
            <person name="Sakai H."/>
            <person name="Lee S.S."/>
            <person name="Tanaka T."/>
            <person name="Numa H."/>
            <person name="Kim J."/>
            <person name="Kawahara Y."/>
            <person name="Wakimoto H."/>
            <person name="Yang C.C."/>
            <person name="Iwamoto M."/>
            <person name="Abe T."/>
            <person name="Yamada Y."/>
            <person name="Muto A."/>
            <person name="Inokuchi H."/>
            <person name="Ikemura T."/>
            <person name="Matsumoto T."/>
            <person name="Sasaki T."/>
            <person name="Itoh T."/>
        </authorList>
    </citation>
    <scope>NUCLEOTIDE SEQUENCE [LARGE SCALE GENOMIC DNA]</scope>
    <source>
        <strain evidence="2">cv. Nipponbare</strain>
    </source>
</reference>
<dbReference type="PaxDb" id="39947-A0A0P0UXL2"/>
<keyword evidence="2" id="KW-1185">Reference proteome</keyword>
<gene>
    <name evidence="1" type="ordered locus">Os01g0117450</name>
    <name evidence="1" type="ORF">OSNPB_010117450</name>
</gene>
<dbReference type="Gramene" id="Os01t0117450-00">
    <property type="protein sequence ID" value="Os01t0117450-00"/>
    <property type="gene ID" value="Os01g0117450"/>
</dbReference>
<reference evidence="1 2" key="3">
    <citation type="journal article" date="2013" name="Rice">
        <title>Improvement of the Oryza sativa Nipponbare reference genome using next generation sequence and optical map data.</title>
        <authorList>
            <person name="Kawahara Y."/>
            <person name="de la Bastide M."/>
            <person name="Hamilton J.P."/>
            <person name="Kanamori H."/>
            <person name="McCombie W.R."/>
            <person name="Ouyang S."/>
            <person name="Schwartz D.C."/>
            <person name="Tanaka T."/>
            <person name="Wu J."/>
            <person name="Zhou S."/>
            <person name="Childs K.L."/>
            <person name="Davidson R.M."/>
            <person name="Lin H."/>
            <person name="Quesada-Ocampo L."/>
            <person name="Vaillancourt B."/>
            <person name="Sakai H."/>
            <person name="Lee S.S."/>
            <person name="Kim J."/>
            <person name="Numa H."/>
            <person name="Itoh T."/>
            <person name="Buell C.R."/>
            <person name="Matsumoto T."/>
        </authorList>
    </citation>
    <scope>NUCLEOTIDE SEQUENCE [LARGE SCALE GENOMIC DNA]</scope>
    <source>
        <strain evidence="2">cv. Nipponbare</strain>
    </source>
</reference>
<sequence>MAYCKTPLQAIAHHHRRMALEELAVHRYHLQASLSPRSSSVDHMTSSECTTIQQCKASSLVHAYQQCQRSRLFLAESAPCTPVMDNKLDLSLLHLDLHSFFLQPSPIVAFRSYKHRICLI</sequence>
<accession>A0A0P0UXL2</accession>
<proteinExistence type="predicted"/>
<organism evidence="1 2">
    <name type="scientific">Oryza sativa subsp. japonica</name>
    <name type="common">Rice</name>
    <dbReference type="NCBI Taxonomy" id="39947"/>
    <lineage>
        <taxon>Eukaryota</taxon>
        <taxon>Viridiplantae</taxon>
        <taxon>Streptophyta</taxon>
        <taxon>Embryophyta</taxon>
        <taxon>Tracheophyta</taxon>
        <taxon>Spermatophyta</taxon>
        <taxon>Magnoliopsida</taxon>
        <taxon>Liliopsida</taxon>
        <taxon>Poales</taxon>
        <taxon>Poaceae</taxon>
        <taxon>BOP clade</taxon>
        <taxon>Oryzoideae</taxon>
        <taxon>Oryzeae</taxon>
        <taxon>Oryzinae</taxon>
        <taxon>Oryza</taxon>
        <taxon>Oryza sativa</taxon>
    </lineage>
</organism>
<dbReference type="EMBL" id="AP014957">
    <property type="protein sequence ID" value="BAS70099.1"/>
    <property type="molecule type" value="Genomic_DNA"/>
</dbReference>
<reference evidence="2" key="1">
    <citation type="journal article" date="2005" name="Nature">
        <title>The map-based sequence of the rice genome.</title>
        <authorList>
            <consortium name="International rice genome sequencing project (IRGSP)"/>
            <person name="Matsumoto T."/>
            <person name="Wu J."/>
            <person name="Kanamori H."/>
            <person name="Katayose Y."/>
            <person name="Fujisawa M."/>
            <person name="Namiki N."/>
            <person name="Mizuno H."/>
            <person name="Yamamoto K."/>
            <person name="Antonio B.A."/>
            <person name="Baba T."/>
            <person name="Sakata K."/>
            <person name="Nagamura Y."/>
            <person name="Aoki H."/>
            <person name="Arikawa K."/>
            <person name="Arita K."/>
            <person name="Bito T."/>
            <person name="Chiden Y."/>
            <person name="Fujitsuka N."/>
            <person name="Fukunaka R."/>
            <person name="Hamada M."/>
            <person name="Harada C."/>
            <person name="Hayashi A."/>
            <person name="Hijishita S."/>
            <person name="Honda M."/>
            <person name="Hosokawa S."/>
            <person name="Ichikawa Y."/>
            <person name="Idonuma A."/>
            <person name="Iijima M."/>
            <person name="Ikeda M."/>
            <person name="Ikeno M."/>
            <person name="Ito K."/>
            <person name="Ito S."/>
            <person name="Ito T."/>
            <person name="Ito Y."/>
            <person name="Ito Y."/>
            <person name="Iwabuchi A."/>
            <person name="Kamiya K."/>
            <person name="Karasawa W."/>
            <person name="Kurita K."/>
            <person name="Katagiri S."/>
            <person name="Kikuta A."/>
            <person name="Kobayashi H."/>
            <person name="Kobayashi N."/>
            <person name="Machita K."/>
            <person name="Maehara T."/>
            <person name="Masukawa M."/>
            <person name="Mizubayashi T."/>
            <person name="Mukai Y."/>
            <person name="Nagasaki H."/>
            <person name="Nagata Y."/>
            <person name="Naito S."/>
            <person name="Nakashima M."/>
            <person name="Nakama Y."/>
            <person name="Nakamichi Y."/>
            <person name="Nakamura M."/>
            <person name="Meguro A."/>
            <person name="Negishi M."/>
            <person name="Ohta I."/>
            <person name="Ohta T."/>
            <person name="Okamoto M."/>
            <person name="Ono N."/>
            <person name="Saji S."/>
            <person name="Sakaguchi M."/>
            <person name="Sakai K."/>
            <person name="Shibata M."/>
            <person name="Shimokawa T."/>
            <person name="Song J."/>
            <person name="Takazaki Y."/>
            <person name="Terasawa K."/>
            <person name="Tsugane M."/>
            <person name="Tsuji K."/>
            <person name="Ueda S."/>
            <person name="Waki K."/>
            <person name="Yamagata H."/>
            <person name="Yamamoto M."/>
            <person name="Yamamoto S."/>
            <person name="Yamane H."/>
            <person name="Yoshiki S."/>
            <person name="Yoshihara R."/>
            <person name="Yukawa K."/>
            <person name="Zhong H."/>
            <person name="Yano M."/>
            <person name="Yuan Q."/>
            <person name="Ouyang S."/>
            <person name="Liu J."/>
            <person name="Jones K.M."/>
            <person name="Gansberger K."/>
            <person name="Moffat K."/>
            <person name="Hill J."/>
            <person name="Bera J."/>
            <person name="Fadrosh D."/>
            <person name="Jin S."/>
            <person name="Johri S."/>
            <person name="Kim M."/>
            <person name="Overton L."/>
            <person name="Reardon M."/>
            <person name="Tsitrin T."/>
            <person name="Vuong H."/>
            <person name="Weaver B."/>
            <person name="Ciecko A."/>
            <person name="Tallon L."/>
            <person name="Jackson J."/>
            <person name="Pai G."/>
            <person name="Aken S.V."/>
            <person name="Utterback T."/>
            <person name="Reidmuller S."/>
            <person name="Feldblyum T."/>
            <person name="Hsiao J."/>
            <person name="Zismann V."/>
            <person name="Iobst S."/>
            <person name="de Vazeille A.R."/>
            <person name="Buell C.R."/>
            <person name="Ying K."/>
            <person name="Li Y."/>
            <person name="Lu T."/>
            <person name="Huang Y."/>
            <person name="Zhao Q."/>
            <person name="Feng Q."/>
            <person name="Zhang L."/>
            <person name="Zhu J."/>
            <person name="Weng Q."/>
            <person name="Mu J."/>
            <person name="Lu Y."/>
            <person name="Fan D."/>
            <person name="Liu Y."/>
            <person name="Guan J."/>
            <person name="Zhang Y."/>
            <person name="Yu S."/>
            <person name="Liu X."/>
            <person name="Zhang Y."/>
            <person name="Hong G."/>
            <person name="Han B."/>
            <person name="Choisne N."/>
            <person name="Demange N."/>
            <person name="Orjeda G."/>
            <person name="Samain S."/>
            <person name="Cattolico L."/>
            <person name="Pelletier E."/>
            <person name="Couloux A."/>
            <person name="Segurens B."/>
            <person name="Wincker P."/>
            <person name="D'Hont A."/>
            <person name="Scarpelli C."/>
            <person name="Weissenbach J."/>
            <person name="Salanoubat M."/>
            <person name="Quetier F."/>
            <person name="Yu Y."/>
            <person name="Kim H.R."/>
            <person name="Rambo T."/>
            <person name="Currie J."/>
            <person name="Collura K."/>
            <person name="Luo M."/>
            <person name="Yang T."/>
            <person name="Ammiraju J.S.S."/>
            <person name="Engler F."/>
            <person name="Soderlund C."/>
            <person name="Wing R.A."/>
            <person name="Palmer L.E."/>
            <person name="de la Bastide M."/>
            <person name="Spiegel L."/>
            <person name="Nascimento L."/>
            <person name="Zutavern T."/>
            <person name="O'Shaughnessy A."/>
            <person name="Dike S."/>
            <person name="Dedhia N."/>
            <person name="Preston R."/>
            <person name="Balija V."/>
            <person name="McCombie W.R."/>
            <person name="Chow T."/>
            <person name="Chen H."/>
            <person name="Chung M."/>
            <person name="Chen C."/>
            <person name="Shaw J."/>
            <person name="Wu H."/>
            <person name="Hsiao K."/>
            <person name="Chao Y."/>
            <person name="Chu M."/>
            <person name="Cheng C."/>
            <person name="Hour A."/>
            <person name="Lee P."/>
            <person name="Lin S."/>
            <person name="Lin Y."/>
            <person name="Liou J."/>
            <person name="Liu S."/>
            <person name="Hsing Y."/>
            <person name="Raghuvanshi S."/>
            <person name="Mohanty A."/>
            <person name="Bharti A.K."/>
            <person name="Gaur A."/>
            <person name="Gupta V."/>
            <person name="Kumar D."/>
            <person name="Ravi V."/>
            <person name="Vij S."/>
            <person name="Kapur A."/>
            <person name="Khurana P."/>
            <person name="Khurana P."/>
            <person name="Khurana J.P."/>
            <person name="Tyagi A.K."/>
            <person name="Gaikwad K."/>
            <person name="Singh A."/>
            <person name="Dalal V."/>
            <person name="Srivastava S."/>
            <person name="Dixit A."/>
            <person name="Pal A.K."/>
            <person name="Ghazi I.A."/>
            <person name="Yadav M."/>
            <person name="Pandit A."/>
            <person name="Bhargava A."/>
            <person name="Sureshbabu K."/>
            <person name="Batra K."/>
            <person name="Sharma T.R."/>
            <person name="Mohapatra T."/>
            <person name="Singh N.K."/>
            <person name="Messing J."/>
            <person name="Nelson A.B."/>
            <person name="Fuks G."/>
            <person name="Kavchok S."/>
            <person name="Keizer G."/>
            <person name="Linton E."/>
            <person name="Llaca V."/>
            <person name="Song R."/>
            <person name="Tanyolac B."/>
            <person name="Young S."/>
            <person name="Ho-Il K."/>
            <person name="Hahn J.H."/>
            <person name="Sangsakoo G."/>
            <person name="Vanavichit A."/>
            <person name="de Mattos Luiz.A.T."/>
            <person name="Zimmer P.D."/>
            <person name="Malone G."/>
            <person name="Dellagostin O."/>
            <person name="de Oliveira A.C."/>
            <person name="Bevan M."/>
            <person name="Bancroft I."/>
            <person name="Minx P."/>
            <person name="Cordum H."/>
            <person name="Wilson R."/>
            <person name="Cheng Z."/>
            <person name="Jin W."/>
            <person name="Jiang J."/>
            <person name="Leong S.A."/>
            <person name="Iwama H."/>
            <person name="Gojobori T."/>
            <person name="Itoh T."/>
            <person name="Niimura Y."/>
            <person name="Fujii Y."/>
            <person name="Habara T."/>
            <person name="Sakai H."/>
            <person name="Sato Y."/>
            <person name="Wilson G."/>
            <person name="Kumar K."/>
            <person name="McCouch S."/>
            <person name="Juretic N."/>
            <person name="Hoen D."/>
            <person name="Wright S."/>
            <person name="Bruskiewich R."/>
            <person name="Bureau T."/>
            <person name="Miyao A."/>
            <person name="Hirochika H."/>
            <person name="Nishikawa T."/>
            <person name="Kadowaki K."/>
            <person name="Sugiura M."/>
            <person name="Burr B."/>
            <person name="Sasaki T."/>
        </authorList>
    </citation>
    <scope>NUCLEOTIDE SEQUENCE [LARGE SCALE GENOMIC DNA]</scope>
    <source>
        <strain evidence="2">cv. Nipponbare</strain>
    </source>
</reference>
<evidence type="ECO:0000313" key="2">
    <source>
        <dbReference type="Proteomes" id="UP000059680"/>
    </source>
</evidence>